<organism evidence="1 2">
    <name type="scientific">Stereocaulon virgatum</name>
    <dbReference type="NCBI Taxonomy" id="373712"/>
    <lineage>
        <taxon>Eukaryota</taxon>
        <taxon>Fungi</taxon>
        <taxon>Dikarya</taxon>
        <taxon>Ascomycota</taxon>
        <taxon>Pezizomycotina</taxon>
        <taxon>Lecanoromycetes</taxon>
        <taxon>OSLEUM clade</taxon>
        <taxon>Lecanoromycetidae</taxon>
        <taxon>Lecanorales</taxon>
        <taxon>Lecanorineae</taxon>
        <taxon>Stereocaulaceae</taxon>
        <taxon>Stereocaulon</taxon>
    </lineage>
</organism>
<keyword evidence="2" id="KW-1185">Reference proteome</keyword>
<gene>
    <name evidence="1" type="ORF">N7G274_001568</name>
</gene>
<dbReference type="EMBL" id="JBEFKJ010000004">
    <property type="protein sequence ID" value="KAL2046121.1"/>
    <property type="molecule type" value="Genomic_DNA"/>
</dbReference>
<reference evidence="1 2" key="1">
    <citation type="submission" date="2024-09" db="EMBL/GenBank/DDBJ databases">
        <title>Rethinking Asexuality: The Enigmatic Case of Functional Sexual Genes in Lepraria (Stereocaulaceae).</title>
        <authorList>
            <person name="Doellman M."/>
            <person name="Sun Y."/>
            <person name="Barcenas-Pena A."/>
            <person name="Lumbsch H.T."/>
            <person name="Grewe F."/>
        </authorList>
    </citation>
    <scope>NUCLEOTIDE SEQUENCE [LARGE SCALE GENOMIC DNA]</scope>
    <source>
        <strain evidence="1 2">Mercado 3170</strain>
    </source>
</reference>
<evidence type="ECO:0000313" key="2">
    <source>
        <dbReference type="Proteomes" id="UP001590950"/>
    </source>
</evidence>
<comment type="caution">
    <text evidence="1">The sequence shown here is derived from an EMBL/GenBank/DDBJ whole genome shotgun (WGS) entry which is preliminary data.</text>
</comment>
<sequence>MISIIHSKVYFILQTVKEFLLGKLGTERPAGRVWQQSLELAESNHLLSKIRQRSISFSEVELHQVSLGNALLPEDNREMEPSTYCRSHPSPLRTGPLVNLTVPLQTVLGVAAEAS</sequence>
<accession>A0ABR4AKU6</accession>
<name>A0ABR4AKU6_9LECA</name>
<proteinExistence type="predicted"/>
<protein>
    <submittedName>
        <fullName evidence="1">Uncharacterized protein</fullName>
    </submittedName>
</protein>
<evidence type="ECO:0000313" key="1">
    <source>
        <dbReference type="EMBL" id="KAL2046121.1"/>
    </source>
</evidence>
<dbReference type="Proteomes" id="UP001590950">
    <property type="component" value="Unassembled WGS sequence"/>
</dbReference>